<feature type="domain" description="TonB-dependent receptor-like beta-barrel" evidence="19">
    <location>
        <begin position="439"/>
        <end position="806"/>
    </location>
</feature>
<dbReference type="Proteomes" id="UP000199391">
    <property type="component" value="Unassembled WGS sequence"/>
</dbReference>
<dbReference type="InterPro" id="IPR036942">
    <property type="entry name" value="Beta-barrel_TonB_sf"/>
</dbReference>
<dbReference type="InterPro" id="IPR039426">
    <property type="entry name" value="TonB-dep_rcpt-like"/>
</dbReference>
<organism evidence="21 22">
    <name type="scientific">Pseudoduganella namucuonensis</name>
    <dbReference type="NCBI Taxonomy" id="1035707"/>
    <lineage>
        <taxon>Bacteria</taxon>
        <taxon>Pseudomonadati</taxon>
        <taxon>Pseudomonadota</taxon>
        <taxon>Betaproteobacteria</taxon>
        <taxon>Burkholderiales</taxon>
        <taxon>Oxalobacteraceae</taxon>
        <taxon>Telluria group</taxon>
        <taxon>Pseudoduganella</taxon>
    </lineage>
</organism>
<keyword evidence="3 14" id="KW-0813">Transport</keyword>
<evidence type="ECO:0000256" key="12">
    <source>
        <dbReference type="ARBA" id="ARBA00023170"/>
    </source>
</evidence>
<dbReference type="AlphaFoldDB" id="A0A1I7LNI7"/>
<comment type="subcellular location">
    <subcellularLocation>
        <location evidence="1 14">Cell outer membrane</location>
        <topology evidence="1 14">Multi-pass membrane protein</topology>
    </subcellularLocation>
</comment>
<dbReference type="PANTHER" id="PTHR32552">
    <property type="entry name" value="FERRICHROME IRON RECEPTOR-RELATED"/>
    <property type="match status" value="1"/>
</dbReference>
<keyword evidence="22" id="KW-1185">Reference proteome</keyword>
<dbReference type="GO" id="GO:0015344">
    <property type="term" value="F:siderophore uptake transmembrane transporter activity"/>
    <property type="evidence" value="ECO:0007669"/>
    <property type="project" value="TreeGrafter"/>
</dbReference>
<feature type="short sequence motif" description="TonB C-terminal box" evidence="16">
    <location>
        <begin position="838"/>
        <end position="855"/>
    </location>
</feature>
<protein>
    <submittedName>
        <fullName evidence="21">Outer membrane receptor proteins, mostly Fe transport</fullName>
    </submittedName>
</protein>
<keyword evidence="4 14" id="KW-1134">Transmembrane beta strand</keyword>
<dbReference type="PROSITE" id="PS00430">
    <property type="entry name" value="TONB_DEPENDENT_REC_1"/>
    <property type="match status" value="1"/>
</dbReference>
<dbReference type="InterPro" id="IPR012910">
    <property type="entry name" value="Plug_dom"/>
</dbReference>
<evidence type="ECO:0000256" key="1">
    <source>
        <dbReference type="ARBA" id="ARBA00004571"/>
    </source>
</evidence>
<keyword evidence="10 15" id="KW-0798">TonB box</keyword>
<dbReference type="STRING" id="1035707.SAMN05216552_103344"/>
<dbReference type="RefSeq" id="WP_093558673.1">
    <property type="nucleotide sequence ID" value="NZ_FPBO01000033.1"/>
</dbReference>
<keyword evidence="9" id="KW-0406">Ion transport</keyword>
<evidence type="ECO:0000256" key="7">
    <source>
        <dbReference type="ARBA" id="ARBA00022729"/>
    </source>
</evidence>
<dbReference type="GO" id="GO:0009279">
    <property type="term" value="C:cell outer membrane"/>
    <property type="evidence" value="ECO:0007669"/>
    <property type="project" value="UniProtKB-SubCell"/>
</dbReference>
<evidence type="ECO:0000256" key="6">
    <source>
        <dbReference type="ARBA" id="ARBA00022692"/>
    </source>
</evidence>
<dbReference type="SUPFAM" id="SSF56935">
    <property type="entry name" value="Porins"/>
    <property type="match status" value="1"/>
</dbReference>
<keyword evidence="12 21" id="KW-0675">Receptor</keyword>
<evidence type="ECO:0000256" key="10">
    <source>
        <dbReference type="ARBA" id="ARBA00023077"/>
    </source>
</evidence>
<evidence type="ECO:0000313" key="22">
    <source>
        <dbReference type="Proteomes" id="UP000199391"/>
    </source>
</evidence>
<keyword evidence="13 14" id="KW-0998">Cell outer membrane</keyword>
<dbReference type="PANTHER" id="PTHR32552:SF89">
    <property type="entry name" value="CATECHOLATE SIDEROPHORE RECEPTOR FIU"/>
    <property type="match status" value="1"/>
</dbReference>
<evidence type="ECO:0000256" key="9">
    <source>
        <dbReference type="ARBA" id="ARBA00023065"/>
    </source>
</evidence>
<dbReference type="Gene3D" id="2.40.170.20">
    <property type="entry name" value="TonB-dependent receptor, beta-barrel domain"/>
    <property type="match status" value="1"/>
</dbReference>
<gene>
    <name evidence="21" type="ORF">SAMN05216552_103344</name>
</gene>
<dbReference type="EMBL" id="FPBO01000033">
    <property type="protein sequence ID" value="SFV11150.1"/>
    <property type="molecule type" value="Genomic_DNA"/>
</dbReference>
<evidence type="ECO:0000256" key="8">
    <source>
        <dbReference type="ARBA" id="ARBA00023004"/>
    </source>
</evidence>
<dbReference type="InterPro" id="IPR010916">
    <property type="entry name" value="TonB_box_CS"/>
</dbReference>
<dbReference type="InterPro" id="IPR010917">
    <property type="entry name" value="TonB_rcpt_CS"/>
</dbReference>
<dbReference type="Pfam" id="PF00593">
    <property type="entry name" value="TonB_dep_Rec_b-barrel"/>
    <property type="match status" value="1"/>
</dbReference>
<feature type="short sequence motif" description="TonB box" evidence="15">
    <location>
        <begin position="52"/>
        <end position="58"/>
    </location>
</feature>
<dbReference type="InterPro" id="IPR037066">
    <property type="entry name" value="Plug_dom_sf"/>
</dbReference>
<evidence type="ECO:0000259" key="20">
    <source>
        <dbReference type="Pfam" id="PF07715"/>
    </source>
</evidence>
<evidence type="ECO:0000313" key="21">
    <source>
        <dbReference type="EMBL" id="SFV11150.1"/>
    </source>
</evidence>
<evidence type="ECO:0000256" key="2">
    <source>
        <dbReference type="ARBA" id="ARBA00009810"/>
    </source>
</evidence>
<evidence type="ECO:0000256" key="4">
    <source>
        <dbReference type="ARBA" id="ARBA00022452"/>
    </source>
</evidence>
<reference evidence="22" key="1">
    <citation type="submission" date="2016-10" db="EMBL/GenBank/DDBJ databases">
        <authorList>
            <person name="Varghese N."/>
            <person name="Submissions S."/>
        </authorList>
    </citation>
    <scope>NUCLEOTIDE SEQUENCE [LARGE SCALE GENOMIC DNA]</scope>
    <source>
        <strain evidence="22">CGMCC 1.11014</strain>
    </source>
</reference>
<name>A0A1I7LNI7_9BURK</name>
<dbReference type="Pfam" id="PF07715">
    <property type="entry name" value="Plug"/>
    <property type="match status" value="1"/>
</dbReference>
<dbReference type="Gene3D" id="2.170.130.10">
    <property type="entry name" value="TonB-dependent receptor, plug domain"/>
    <property type="match status" value="1"/>
</dbReference>
<keyword evidence="8" id="KW-0408">Iron</keyword>
<keyword evidence="6 14" id="KW-0812">Transmembrane</keyword>
<proteinExistence type="inferred from homology"/>
<evidence type="ECO:0000256" key="13">
    <source>
        <dbReference type="ARBA" id="ARBA00023237"/>
    </source>
</evidence>
<sequence>MTTCPLGRPALRLQPIAALLASSSFAALIAVPAHAQQDQPAAAPQDALRLETVVVTASSAGKSKMRSSVSVSDVEGQQVADFGPRSEAEVLHLIPGVRAESSAGPGGNSNITVRGLPISSGGSKYVQLQEDGLPVVEFGDMNFANNDYFIRYDANVDRIQTVRGGSASTFASNAPGAVINFISKTGEEEGGAIGVTRGLNYKETRVDGDVGGKLSEHLRYHVGGYYRSGEGPRRTGFTALEGYQLKGNLTHDFNGGKGHVRLNFKLLDEKAPTYTSMPAFAAIDGNTVGGFSAIPGLDIAKDAVYSVYNGTVPVVGPGGTAIGAASLGKGITMKSRAVGLELRNEFAHGFTLEEKFKLSRNASSFQTQFLNLNSLADILGGFGAGTSAVYANGPRAGQAVTQANLATGYISRNAAINTQAPEMDHLANDISLSKKFSVAGGKLNARAGLYHARQDVVQQWAISERLVEVGRDGALIDVRDAAGNPLTSMGLTGYNNQWGGCCARDVDAHYKVDAPYLSLSVEAGDFDFDASLRRDRMRASGKYAVPVTLPGGLDVDGDGRITGAERNVLVADVARARPVGYTVGYTSYSLGANWRVSRDLSVFARTSEGGRAIADRLLYSSNIDPQTGALAPGAREAAVATVKQSELGAKLRGSADWGKYGLFATVFHATVNEYDYDQTRTVGPKLNLIGYKADGLELESVLSAGNFSLNANAVYTKAKITRDLVGQASGGSTVGSVPGGTPDWLYTIAPRYSAGAFTVGAVVVGQTAVWSNNGNNFKVKGRQLVNAFLNYEWTPELSVSLNVSNLFNKITPSGGIDQGSLADVRSLGAVVGAAGVASFRPESPRTASLALRYRF</sequence>
<feature type="chain" id="PRO_5011757334" evidence="18">
    <location>
        <begin position="36"/>
        <end position="855"/>
    </location>
</feature>
<dbReference type="InterPro" id="IPR000531">
    <property type="entry name" value="Beta-barrel_TonB"/>
</dbReference>
<keyword evidence="11 14" id="KW-0472">Membrane</keyword>
<evidence type="ECO:0000256" key="14">
    <source>
        <dbReference type="PROSITE-ProRule" id="PRU01360"/>
    </source>
</evidence>
<dbReference type="PROSITE" id="PS01156">
    <property type="entry name" value="TONB_DEPENDENT_REC_2"/>
    <property type="match status" value="1"/>
</dbReference>
<feature type="signal peptide" evidence="18">
    <location>
        <begin position="1"/>
        <end position="35"/>
    </location>
</feature>
<evidence type="ECO:0000256" key="16">
    <source>
        <dbReference type="PROSITE-ProRule" id="PRU10144"/>
    </source>
</evidence>
<feature type="domain" description="TonB-dependent receptor plug" evidence="20">
    <location>
        <begin position="64"/>
        <end position="178"/>
    </location>
</feature>
<accession>A0A1I7LNI7</accession>
<evidence type="ECO:0000256" key="17">
    <source>
        <dbReference type="RuleBase" id="RU003357"/>
    </source>
</evidence>
<evidence type="ECO:0000259" key="19">
    <source>
        <dbReference type="Pfam" id="PF00593"/>
    </source>
</evidence>
<dbReference type="OrthoDB" id="7386960at2"/>
<evidence type="ECO:0000256" key="3">
    <source>
        <dbReference type="ARBA" id="ARBA00022448"/>
    </source>
</evidence>
<evidence type="ECO:0000256" key="11">
    <source>
        <dbReference type="ARBA" id="ARBA00023136"/>
    </source>
</evidence>
<evidence type="ECO:0000256" key="18">
    <source>
        <dbReference type="SAM" id="SignalP"/>
    </source>
</evidence>
<evidence type="ECO:0000256" key="5">
    <source>
        <dbReference type="ARBA" id="ARBA00022496"/>
    </source>
</evidence>
<keyword evidence="5" id="KW-0410">Iron transport</keyword>
<evidence type="ECO:0000256" key="15">
    <source>
        <dbReference type="PROSITE-ProRule" id="PRU10143"/>
    </source>
</evidence>
<comment type="similarity">
    <text evidence="2 14 17">Belongs to the TonB-dependent receptor family.</text>
</comment>
<keyword evidence="7 18" id="KW-0732">Signal</keyword>
<dbReference type="PROSITE" id="PS52016">
    <property type="entry name" value="TONB_DEPENDENT_REC_3"/>
    <property type="match status" value="1"/>
</dbReference>